<proteinExistence type="predicted"/>
<protein>
    <submittedName>
        <fullName evidence="1">Uncharacterized protein</fullName>
    </submittedName>
</protein>
<keyword evidence="2" id="KW-1185">Reference proteome</keyword>
<reference evidence="1 2" key="1">
    <citation type="submission" date="2018-06" db="EMBL/GenBank/DDBJ databases">
        <title>Actinomadura craniellae sp. nov. isolated from marine sponge Craniella sp.</title>
        <authorList>
            <person name="Li L."/>
            <person name="Xu Q.H."/>
            <person name="Lin H.W."/>
            <person name="Lu Y.H."/>
        </authorList>
    </citation>
    <scope>NUCLEOTIDE SEQUENCE [LARGE SCALE GENOMIC DNA]</scope>
    <source>
        <strain evidence="1 2">LHW63021</strain>
    </source>
</reference>
<name>A0A365HC04_9ACTN</name>
<accession>A0A365HC04</accession>
<dbReference type="OrthoDB" id="3480977at2"/>
<evidence type="ECO:0000313" key="1">
    <source>
        <dbReference type="EMBL" id="RAY16654.1"/>
    </source>
</evidence>
<evidence type="ECO:0000313" key="2">
    <source>
        <dbReference type="Proteomes" id="UP000251891"/>
    </source>
</evidence>
<dbReference type="AlphaFoldDB" id="A0A365HC04"/>
<dbReference type="RefSeq" id="WP_111862706.1">
    <property type="nucleotide sequence ID" value="NZ_QLYX01000001.1"/>
</dbReference>
<comment type="caution">
    <text evidence="1">The sequence shown here is derived from an EMBL/GenBank/DDBJ whole genome shotgun (WGS) entry which is preliminary data.</text>
</comment>
<dbReference type="Proteomes" id="UP000251891">
    <property type="component" value="Unassembled WGS sequence"/>
</dbReference>
<gene>
    <name evidence="1" type="ORF">DPM19_00240</name>
</gene>
<organism evidence="1 2">
    <name type="scientific">Actinomadura craniellae</name>
    <dbReference type="NCBI Taxonomy" id="2231787"/>
    <lineage>
        <taxon>Bacteria</taxon>
        <taxon>Bacillati</taxon>
        <taxon>Actinomycetota</taxon>
        <taxon>Actinomycetes</taxon>
        <taxon>Streptosporangiales</taxon>
        <taxon>Thermomonosporaceae</taxon>
        <taxon>Actinomadura</taxon>
    </lineage>
</organism>
<dbReference type="EMBL" id="QLYX01000001">
    <property type="protein sequence ID" value="RAY16654.1"/>
    <property type="molecule type" value="Genomic_DNA"/>
</dbReference>
<dbReference type="SUPFAM" id="SSF57997">
    <property type="entry name" value="Tropomyosin"/>
    <property type="match status" value="1"/>
</dbReference>
<sequence>MVVFLGLARRAVTELERCANTGLDALVTLTRGPDRTAELMERLQRLEDVLAGQAAGLTDVRHRLDALVDQLNEQLLPGIDERMDETERDLARLATGLMRGDRDADRRETRLCAAEQRLTDLRERVGRTEQRASLWRDLQATLAGLAEEVDRLHARLTPADPLPEREPLS</sequence>